<dbReference type="InterPro" id="IPR000873">
    <property type="entry name" value="AMP-dep_synth/lig_dom"/>
</dbReference>
<comment type="similarity">
    <text evidence="1">Belongs to the ATP-dependent AMP-binding enzyme family.</text>
</comment>
<keyword evidence="2" id="KW-0436">Ligase</keyword>
<proteinExistence type="inferred from homology"/>
<protein>
    <recommendedName>
        <fullName evidence="7">Acetyl-CoA synthetase-like protein</fullName>
    </recommendedName>
</protein>
<dbReference type="GO" id="GO:0016405">
    <property type="term" value="F:CoA-ligase activity"/>
    <property type="evidence" value="ECO:0007669"/>
    <property type="project" value="TreeGrafter"/>
</dbReference>
<gene>
    <name evidence="5" type="ORF">C2G38_2016005</name>
</gene>
<name>A0A397VID8_9GLOM</name>
<dbReference type="Gene3D" id="3.40.50.12780">
    <property type="entry name" value="N-terminal domain of ligase-like"/>
    <property type="match status" value="1"/>
</dbReference>
<organism evidence="5 6">
    <name type="scientific">Gigaspora rosea</name>
    <dbReference type="NCBI Taxonomy" id="44941"/>
    <lineage>
        <taxon>Eukaryota</taxon>
        <taxon>Fungi</taxon>
        <taxon>Fungi incertae sedis</taxon>
        <taxon>Mucoromycota</taxon>
        <taxon>Glomeromycotina</taxon>
        <taxon>Glomeromycetes</taxon>
        <taxon>Diversisporales</taxon>
        <taxon>Gigasporaceae</taxon>
        <taxon>Gigaspora</taxon>
    </lineage>
</organism>
<dbReference type="InterPro" id="IPR045851">
    <property type="entry name" value="AMP-bd_C_sf"/>
</dbReference>
<dbReference type="STRING" id="44941.A0A397VID8"/>
<dbReference type="EMBL" id="QKWP01000498">
    <property type="protein sequence ID" value="RIB19056.1"/>
    <property type="molecule type" value="Genomic_DNA"/>
</dbReference>
<evidence type="ECO:0000259" key="4">
    <source>
        <dbReference type="Pfam" id="PF13193"/>
    </source>
</evidence>
<dbReference type="InterPro" id="IPR025110">
    <property type="entry name" value="AMP-bd_C"/>
</dbReference>
<dbReference type="CDD" id="cd05911">
    <property type="entry name" value="Firefly_Luc_like"/>
    <property type="match status" value="1"/>
</dbReference>
<comment type="caution">
    <text evidence="5">The sequence shown here is derived from an EMBL/GenBank/DDBJ whole genome shotgun (WGS) entry which is preliminary data.</text>
</comment>
<dbReference type="Proteomes" id="UP000266673">
    <property type="component" value="Unassembled WGS sequence"/>
</dbReference>
<feature type="domain" description="AMP-dependent synthetase/ligase" evidence="3">
    <location>
        <begin position="35"/>
        <end position="385"/>
    </location>
</feature>
<reference evidence="5 6" key="1">
    <citation type="submission" date="2018-06" db="EMBL/GenBank/DDBJ databases">
        <title>Comparative genomics reveals the genomic features of Rhizophagus irregularis, R. cerebriforme, R. diaphanum and Gigaspora rosea, and their symbiotic lifestyle signature.</title>
        <authorList>
            <person name="Morin E."/>
            <person name="San Clemente H."/>
            <person name="Chen E.C.H."/>
            <person name="De La Providencia I."/>
            <person name="Hainaut M."/>
            <person name="Kuo A."/>
            <person name="Kohler A."/>
            <person name="Murat C."/>
            <person name="Tang N."/>
            <person name="Roy S."/>
            <person name="Loubradou J."/>
            <person name="Henrissat B."/>
            <person name="Grigoriev I.V."/>
            <person name="Corradi N."/>
            <person name="Roux C."/>
            <person name="Martin F.M."/>
        </authorList>
    </citation>
    <scope>NUCLEOTIDE SEQUENCE [LARGE SCALE GENOMIC DNA]</scope>
    <source>
        <strain evidence="5 6">DAOM 194757</strain>
    </source>
</reference>
<keyword evidence="6" id="KW-1185">Reference proteome</keyword>
<dbReference type="Pfam" id="PF13193">
    <property type="entry name" value="AMP-binding_C"/>
    <property type="match status" value="1"/>
</dbReference>
<dbReference type="SUPFAM" id="SSF56801">
    <property type="entry name" value="Acetyl-CoA synthetase-like"/>
    <property type="match status" value="1"/>
</dbReference>
<evidence type="ECO:0000256" key="2">
    <source>
        <dbReference type="ARBA" id="ARBA00022598"/>
    </source>
</evidence>
<evidence type="ECO:0000313" key="5">
    <source>
        <dbReference type="EMBL" id="RIB19056.1"/>
    </source>
</evidence>
<feature type="domain" description="AMP-binding enzyme C-terminal" evidence="4">
    <location>
        <begin position="436"/>
        <end position="516"/>
    </location>
</feature>
<accession>A0A397VID8</accession>
<sequence length="556" mass="62458">MVFKSNYPDIRIPQDGIFQYVMSNQEGISDNKIIYLDENTSKGYTFGELKSESKRFAAGLREKVGFNRGDILAIYSSNQVDYPMVLLGTIAAGGKVTPVDPKYVASELSYQLLDSGASILIVHPDLLETAIAASKEINNPNFRIFLFGDNEIDGYKPFRSELIGEREIEPNVYTPEEANSTTAYICYSSGTTGKQKGVEITHTNLVSNLAQIYNVEKDLGTHSVLAGPFYHAYALICCIHVTLIYGATLIIFPSYNIKTLCHCIQEYKIDYVHAAPPVILDLINYPDAKEYDLSSVKIIVSSGAPLCRELAYMFYEHFNIRIKQTYGLTEALAVYYSNSNTIIDSCGTLLPNIKVKILSNDGHELGINEPGELCVHGPLIMKGYLSNPSAINITFDNDGFLHTGDIGYVDGQGNYYIVDRKKELIKYKGFSVAPAELESILLTHEKISDAAVIGYYSEEDQTELPVAYIVLKSEDKEKNPSLKNEIIQYVNGKVAPYKKIRDLLFIDKIPKNESGKILRRELRDITLGECIEDHGNFNYISLIFFLIQFKNYYHYK</sequence>
<dbReference type="Gene3D" id="3.30.300.30">
    <property type="match status" value="1"/>
</dbReference>
<evidence type="ECO:0000256" key="1">
    <source>
        <dbReference type="ARBA" id="ARBA00006432"/>
    </source>
</evidence>
<dbReference type="FunFam" id="3.30.300.30:FF:000007">
    <property type="entry name" value="4-coumarate--CoA ligase 2"/>
    <property type="match status" value="1"/>
</dbReference>
<dbReference type="Pfam" id="PF00501">
    <property type="entry name" value="AMP-binding"/>
    <property type="match status" value="1"/>
</dbReference>
<evidence type="ECO:0000313" key="6">
    <source>
        <dbReference type="Proteomes" id="UP000266673"/>
    </source>
</evidence>
<dbReference type="PANTHER" id="PTHR24096:SF149">
    <property type="entry name" value="AMP-BINDING DOMAIN-CONTAINING PROTEIN-RELATED"/>
    <property type="match status" value="1"/>
</dbReference>
<dbReference type="InterPro" id="IPR042099">
    <property type="entry name" value="ANL_N_sf"/>
</dbReference>
<evidence type="ECO:0008006" key="7">
    <source>
        <dbReference type="Google" id="ProtNLM"/>
    </source>
</evidence>
<dbReference type="PANTHER" id="PTHR24096">
    <property type="entry name" value="LONG-CHAIN-FATTY-ACID--COA LIGASE"/>
    <property type="match status" value="1"/>
</dbReference>
<evidence type="ECO:0000259" key="3">
    <source>
        <dbReference type="Pfam" id="PF00501"/>
    </source>
</evidence>
<dbReference type="OrthoDB" id="1898221at2759"/>
<dbReference type="AlphaFoldDB" id="A0A397VID8"/>